<evidence type="ECO:0000313" key="3">
    <source>
        <dbReference type="Proteomes" id="UP001321047"/>
    </source>
</evidence>
<gene>
    <name evidence="2" type="ORF">OB919_01815</name>
</gene>
<proteinExistence type="predicted"/>
<evidence type="ECO:0000256" key="1">
    <source>
        <dbReference type="SAM" id="MobiDB-lite"/>
    </source>
</evidence>
<dbReference type="PROSITE" id="PS51257">
    <property type="entry name" value="PROKAR_LIPOPROTEIN"/>
    <property type="match status" value="1"/>
</dbReference>
<feature type="region of interest" description="Disordered" evidence="1">
    <location>
        <begin position="20"/>
        <end position="105"/>
    </location>
</feature>
<sequence>MKQTRRRVLLGVGTGTAAVLAGCLGDSPNPAAGTDDDDDSDDTDDNGSGDDTGDDQSDEGDDTAEDTTDDGNDEESDSTDDDTETHTSGSIADYSTASYNATDDETSIERFRGRDDAEQYFTDIGNDQIDELIEDTDFDADLLAALETQGTNGCYELLVESIETSDEDGIDLVARAVDTSSDDEVCTDHIPNLGLLVRVVFDGEMPNQGSYRVIDGWGEEHGYSWASDSESDSETDE</sequence>
<keyword evidence="3" id="KW-1185">Reference proteome</keyword>
<comment type="caution">
    <text evidence="2">The sequence shown here is derived from an EMBL/GenBank/DDBJ whole genome shotgun (WGS) entry which is preliminary data.</text>
</comment>
<protein>
    <submittedName>
        <fullName evidence="2">Uncharacterized protein</fullName>
    </submittedName>
</protein>
<feature type="compositionally biased region" description="Acidic residues" evidence="1">
    <location>
        <begin position="34"/>
        <end position="83"/>
    </location>
</feature>
<dbReference type="RefSeq" id="WP_342805786.1">
    <property type="nucleotide sequence ID" value="NZ_JAOPJZ010000001.1"/>
</dbReference>
<dbReference type="InterPro" id="IPR006311">
    <property type="entry name" value="TAT_signal"/>
</dbReference>
<dbReference type="EMBL" id="JAOPJZ010000001">
    <property type="protein sequence ID" value="MCU4750725.1"/>
    <property type="molecule type" value="Genomic_DNA"/>
</dbReference>
<name>A0AAP2Z5D9_9EURY</name>
<evidence type="ECO:0000313" key="2">
    <source>
        <dbReference type="EMBL" id="MCU4750725.1"/>
    </source>
</evidence>
<dbReference type="AlphaFoldDB" id="A0AAP2Z5D9"/>
<dbReference type="Proteomes" id="UP001321047">
    <property type="component" value="Unassembled WGS sequence"/>
</dbReference>
<reference evidence="2 3" key="1">
    <citation type="submission" date="2022-09" db="EMBL/GenBank/DDBJ databases">
        <title>Enrichment on poylsaccharides allowed isolation of novel metabolic and taxonomic groups of Haloarchaea.</title>
        <authorList>
            <person name="Sorokin D.Y."/>
            <person name="Elcheninov A.G."/>
            <person name="Khizhniak T.V."/>
            <person name="Kolganova T.V."/>
            <person name="Kublanov I.V."/>
        </authorList>
    </citation>
    <scope>NUCLEOTIDE SEQUENCE [LARGE SCALE GENOMIC DNA]</scope>
    <source>
        <strain evidence="2 3">AArc-curdl1</strain>
    </source>
</reference>
<dbReference type="PROSITE" id="PS51318">
    <property type="entry name" value="TAT"/>
    <property type="match status" value="1"/>
</dbReference>
<accession>A0AAP2Z5D9</accession>
<organism evidence="2 3">
    <name type="scientific">Natronosalvus hydrolyticus</name>
    <dbReference type="NCBI Taxonomy" id="2979988"/>
    <lineage>
        <taxon>Archaea</taxon>
        <taxon>Methanobacteriati</taxon>
        <taxon>Methanobacteriota</taxon>
        <taxon>Stenosarchaea group</taxon>
        <taxon>Halobacteria</taxon>
        <taxon>Halobacteriales</taxon>
        <taxon>Natrialbaceae</taxon>
        <taxon>Natronosalvus</taxon>
    </lineage>
</organism>